<evidence type="ECO:0000313" key="5">
    <source>
        <dbReference type="EMBL" id="GJT62335.1"/>
    </source>
</evidence>
<keyword evidence="6" id="KW-1185">Reference proteome</keyword>
<comment type="catalytic activity">
    <reaction evidence="2">
        <text>3-hydroxy-2-methylpropanoyl-CoA + H2O = 3-hydroxy-2-methylpropanoate + CoA + H(+)</text>
        <dbReference type="Rhea" id="RHEA:20888"/>
        <dbReference type="ChEBI" id="CHEBI:11805"/>
        <dbReference type="ChEBI" id="CHEBI:15377"/>
        <dbReference type="ChEBI" id="CHEBI:15378"/>
        <dbReference type="ChEBI" id="CHEBI:57287"/>
        <dbReference type="ChEBI" id="CHEBI:57340"/>
        <dbReference type="EC" id="3.1.2.4"/>
    </reaction>
</comment>
<evidence type="ECO:0000313" key="6">
    <source>
        <dbReference type="Proteomes" id="UP001151760"/>
    </source>
</evidence>
<evidence type="ECO:0000256" key="2">
    <source>
        <dbReference type="RuleBase" id="RU369070"/>
    </source>
</evidence>
<sequence>MGESGPYLGEAARCRVCSHGGSDTLLSGSALAHLSQSVFVTFAFAAMYGLAIAALGMHSTIAIIIEQSLEIRRLCTISSQIQHLLSLKLNEEIKIRLDTINQCFSGDSCEEILSSFERLAVQVQEKWIHNAITSIKAATPLGLKNFLRLIREGRSKTLKQCLETGYIAICHILGIIAE</sequence>
<evidence type="ECO:0000256" key="3">
    <source>
        <dbReference type="SAM" id="Phobius"/>
    </source>
</evidence>
<keyword evidence="3" id="KW-0812">Transmembrane</keyword>
<dbReference type="EMBL" id="BQNB010017367">
    <property type="protein sequence ID" value="GJT62335.1"/>
    <property type="molecule type" value="Genomic_DNA"/>
</dbReference>
<feature type="transmembrane region" description="Helical" evidence="3">
    <location>
        <begin position="38"/>
        <end position="65"/>
    </location>
</feature>
<dbReference type="PANTHER" id="PTHR43176">
    <property type="entry name" value="3-HYDROXYISOBUTYRYL-COA HYDROLASE-RELATED"/>
    <property type="match status" value="1"/>
</dbReference>
<dbReference type="InterPro" id="IPR032259">
    <property type="entry name" value="HIBYL-CoA-H"/>
</dbReference>
<keyword evidence="3" id="KW-0472">Membrane</keyword>
<organism evidence="5 6">
    <name type="scientific">Tanacetum coccineum</name>
    <dbReference type="NCBI Taxonomy" id="301880"/>
    <lineage>
        <taxon>Eukaryota</taxon>
        <taxon>Viridiplantae</taxon>
        <taxon>Streptophyta</taxon>
        <taxon>Embryophyta</taxon>
        <taxon>Tracheophyta</taxon>
        <taxon>Spermatophyta</taxon>
        <taxon>Magnoliopsida</taxon>
        <taxon>eudicotyledons</taxon>
        <taxon>Gunneridae</taxon>
        <taxon>Pentapetalae</taxon>
        <taxon>asterids</taxon>
        <taxon>campanulids</taxon>
        <taxon>Asterales</taxon>
        <taxon>Asteraceae</taxon>
        <taxon>Asteroideae</taxon>
        <taxon>Anthemideae</taxon>
        <taxon>Anthemidinae</taxon>
        <taxon>Tanacetum</taxon>
    </lineage>
</organism>
<evidence type="ECO:0000259" key="4">
    <source>
        <dbReference type="Pfam" id="PF16113"/>
    </source>
</evidence>
<reference evidence="5" key="2">
    <citation type="submission" date="2022-01" db="EMBL/GenBank/DDBJ databases">
        <authorList>
            <person name="Yamashiro T."/>
            <person name="Shiraishi A."/>
            <person name="Satake H."/>
            <person name="Nakayama K."/>
        </authorList>
    </citation>
    <scope>NUCLEOTIDE SEQUENCE</scope>
</reference>
<dbReference type="InterPro" id="IPR045004">
    <property type="entry name" value="ECH_dom"/>
</dbReference>
<comment type="similarity">
    <text evidence="2">Belongs to the enoyl-CoA hydratase/isomerase family.</text>
</comment>
<comment type="pathway">
    <text evidence="2">Amino-acid degradation; L-valine degradation.</text>
</comment>
<gene>
    <name evidence="5" type="ORF">Tco_1005868</name>
</gene>
<reference evidence="5" key="1">
    <citation type="journal article" date="2022" name="Int. J. Mol. Sci.">
        <title>Draft Genome of Tanacetum Coccineum: Genomic Comparison of Closely Related Tanacetum-Family Plants.</title>
        <authorList>
            <person name="Yamashiro T."/>
            <person name="Shiraishi A."/>
            <person name="Nakayama K."/>
            <person name="Satake H."/>
        </authorList>
    </citation>
    <scope>NUCLEOTIDE SEQUENCE</scope>
</reference>
<dbReference type="Pfam" id="PF16113">
    <property type="entry name" value="ECH_2"/>
    <property type="match status" value="1"/>
</dbReference>
<evidence type="ECO:0000256" key="1">
    <source>
        <dbReference type="ARBA" id="ARBA00022801"/>
    </source>
</evidence>
<dbReference type="Gene3D" id="3.90.226.10">
    <property type="entry name" value="2-enoyl-CoA Hydratase, Chain A, domain 1"/>
    <property type="match status" value="1"/>
</dbReference>
<comment type="caution">
    <text evidence="5">The sequence shown here is derived from an EMBL/GenBank/DDBJ whole genome shotgun (WGS) entry which is preliminary data.</text>
</comment>
<dbReference type="Proteomes" id="UP001151760">
    <property type="component" value="Unassembled WGS sequence"/>
</dbReference>
<dbReference type="PANTHER" id="PTHR43176:SF6">
    <property type="entry name" value="3-HYDROXYISOBUTYRYL-COA HYDROLASE"/>
    <property type="match status" value="1"/>
</dbReference>
<dbReference type="EC" id="3.1.2.4" evidence="2"/>
<accession>A0ABQ5FG57</accession>
<comment type="function">
    <text evidence="2">Hydrolyzes 3-hydroxyisobutyryl-CoA (HIBYL-CoA), a saline catabolite. Has high activity toward isobutyryl-CoA. Could be an isobutyryl-CoA dehydrogenase that functions in valine catabolism.</text>
</comment>
<proteinExistence type="inferred from homology"/>
<feature type="domain" description="Enoyl-CoA hydratase/isomerase" evidence="4">
    <location>
        <begin position="90"/>
        <end position="173"/>
    </location>
</feature>
<name>A0ABQ5FG57_9ASTR</name>
<protein>
    <recommendedName>
        <fullName evidence="2">3-hydroxyisobutyryl-CoA hydrolase</fullName>
        <shortName evidence="2">HIB-CoA hydrolase</shortName>
        <shortName evidence="2">HIBYL-CoA-H</shortName>
        <ecNumber evidence="2">3.1.2.4</ecNumber>
    </recommendedName>
    <alternativeName>
        <fullName evidence="2">3-hydroxyisobutyryl-coenzyme A hydrolase</fullName>
    </alternativeName>
</protein>
<keyword evidence="1 2" id="KW-0378">Hydrolase</keyword>
<keyword evidence="3" id="KW-1133">Transmembrane helix</keyword>